<dbReference type="GO" id="GO:0004620">
    <property type="term" value="F:phospholipase activity"/>
    <property type="evidence" value="ECO:0007669"/>
    <property type="project" value="TreeGrafter"/>
</dbReference>
<organism evidence="5 6">
    <name type="scientific">Micavibrio aeruginosavorus</name>
    <dbReference type="NCBI Taxonomy" id="349221"/>
    <lineage>
        <taxon>Bacteria</taxon>
        <taxon>Pseudomonadati</taxon>
        <taxon>Bdellovibrionota</taxon>
        <taxon>Bdellovibrionia</taxon>
        <taxon>Bdellovibrionales</taxon>
        <taxon>Pseudobdellovibrionaceae</taxon>
        <taxon>Micavibrio</taxon>
    </lineage>
</organism>
<gene>
    <name evidence="5" type="ORF">DI626_10985</name>
</gene>
<dbReference type="PANTHER" id="PTHR32176:SF92">
    <property type="entry name" value="XYLOSE ISOMERASE"/>
    <property type="match status" value="1"/>
</dbReference>
<evidence type="ECO:0000313" key="5">
    <source>
        <dbReference type="EMBL" id="PZO81287.1"/>
    </source>
</evidence>
<dbReference type="PROSITE" id="PS51635">
    <property type="entry name" value="PNPLA"/>
    <property type="match status" value="1"/>
</dbReference>
<sequence length="381" mass="43382">QDTGLRMADMVDVFAGPSTGAILNSALTLRNPDNTVRPKYRARHLVRFYEREGERIFPADRFREFRGLIHDFNNRTMRISQLNSIFRHGHYNPGNLARALRALYGNARLSESLSSLIIPTYNLDGEQLKVMTEDGESENAAVHTRNNFLDSGGHALWLKNIKFNKNLSNNQRVTPDVLLYDAVMASTAAPTYFPCHHFQARWPGHTHAHHYTAIDGSIFDNPCITYLGALRQHLLPSQDVVMIGLGTGYTNRWIKKDEWNRYGALGVVDPVNDLPLINIFFHAAESALLDSFETDMKGNLHLFNKSLVSGRGGETPSTQIDDGSPQNMKRLKDFAEGIIEDNRAQYETVCELLVRHYESRKSWMETIKPSRWRKVFSYLGK</sequence>
<name>A0A2W4ZIU4_9BACT</name>
<dbReference type="EMBL" id="QFNK01000311">
    <property type="protein sequence ID" value="PZO81287.1"/>
    <property type="molecule type" value="Genomic_DNA"/>
</dbReference>
<accession>A0A2W4ZIU4</accession>
<comment type="caution">
    <text evidence="5">The sequence shown here is derived from an EMBL/GenBank/DDBJ whole genome shotgun (WGS) entry which is preliminary data.</text>
</comment>
<dbReference type="Proteomes" id="UP000249557">
    <property type="component" value="Unassembled WGS sequence"/>
</dbReference>
<dbReference type="GO" id="GO:0016042">
    <property type="term" value="P:lipid catabolic process"/>
    <property type="evidence" value="ECO:0007669"/>
    <property type="project" value="UniProtKB-UniRule"/>
</dbReference>
<feature type="short sequence motif" description="GXSXG" evidence="3">
    <location>
        <begin position="16"/>
        <end position="20"/>
    </location>
</feature>
<keyword evidence="3" id="KW-0378">Hydrolase</keyword>
<evidence type="ECO:0000256" key="3">
    <source>
        <dbReference type="PROSITE-ProRule" id="PRU01161"/>
    </source>
</evidence>
<comment type="caution">
    <text evidence="3">Lacks conserved residue(s) required for the propagation of feature annotation.</text>
</comment>
<feature type="domain" description="PNPLA" evidence="4">
    <location>
        <begin position="1"/>
        <end position="228"/>
    </location>
</feature>
<dbReference type="InterPro" id="IPR002641">
    <property type="entry name" value="PNPLA_dom"/>
</dbReference>
<feature type="active site" description="Nucleophile" evidence="3">
    <location>
        <position position="18"/>
    </location>
</feature>
<evidence type="ECO:0000259" key="4">
    <source>
        <dbReference type="PROSITE" id="PS51635"/>
    </source>
</evidence>
<keyword evidence="2 3" id="KW-0443">Lipid metabolism</keyword>
<dbReference type="GO" id="GO:0047372">
    <property type="term" value="F:monoacylglycerol lipase activity"/>
    <property type="evidence" value="ECO:0007669"/>
    <property type="project" value="TreeGrafter"/>
</dbReference>
<dbReference type="Gene3D" id="3.40.1090.10">
    <property type="entry name" value="Cytosolic phospholipase A2 catalytic domain"/>
    <property type="match status" value="1"/>
</dbReference>
<evidence type="ECO:0000256" key="1">
    <source>
        <dbReference type="ARBA" id="ARBA00010240"/>
    </source>
</evidence>
<dbReference type="Pfam" id="PF01734">
    <property type="entry name" value="Patatin"/>
    <property type="match status" value="1"/>
</dbReference>
<protein>
    <submittedName>
        <fullName evidence="5">Phospholipase</fullName>
    </submittedName>
</protein>
<dbReference type="PANTHER" id="PTHR32176">
    <property type="entry name" value="XYLOSE ISOMERASE"/>
    <property type="match status" value="1"/>
</dbReference>
<dbReference type="SUPFAM" id="SSF52151">
    <property type="entry name" value="FabD/lysophospholipase-like"/>
    <property type="match status" value="1"/>
</dbReference>
<feature type="non-terminal residue" evidence="5">
    <location>
        <position position="1"/>
    </location>
</feature>
<proteinExistence type="inferred from homology"/>
<comment type="similarity">
    <text evidence="1">Belongs to the patatin family.</text>
</comment>
<evidence type="ECO:0000256" key="2">
    <source>
        <dbReference type="ARBA" id="ARBA00023098"/>
    </source>
</evidence>
<keyword evidence="3" id="KW-0442">Lipid degradation</keyword>
<reference evidence="5 6" key="1">
    <citation type="submission" date="2017-08" db="EMBL/GenBank/DDBJ databases">
        <title>Infants hospitalized years apart are colonized by the same room-sourced microbial strains.</title>
        <authorList>
            <person name="Brooks B."/>
            <person name="Olm M.R."/>
            <person name="Firek B.A."/>
            <person name="Baker R."/>
            <person name="Thomas B.C."/>
            <person name="Morowitz M.J."/>
            <person name="Banfield J.F."/>
        </authorList>
    </citation>
    <scope>NUCLEOTIDE SEQUENCE [LARGE SCALE GENOMIC DNA]</scope>
    <source>
        <strain evidence="5">S2_018_000_R2_104</strain>
    </source>
</reference>
<feature type="active site" description="Proton acceptor" evidence="3">
    <location>
        <position position="215"/>
    </location>
</feature>
<dbReference type="AlphaFoldDB" id="A0A2W4ZIU4"/>
<evidence type="ECO:0000313" key="6">
    <source>
        <dbReference type="Proteomes" id="UP000249557"/>
    </source>
</evidence>
<dbReference type="InterPro" id="IPR016035">
    <property type="entry name" value="Acyl_Trfase/lysoPLipase"/>
</dbReference>